<evidence type="ECO:0000313" key="2">
    <source>
        <dbReference type="EMBL" id="CAH9135570.1"/>
    </source>
</evidence>
<dbReference type="EMBL" id="CAMAPF010000990">
    <property type="protein sequence ID" value="CAH9135570.1"/>
    <property type="molecule type" value="Genomic_DNA"/>
</dbReference>
<dbReference type="Proteomes" id="UP001152523">
    <property type="component" value="Unassembled WGS sequence"/>
</dbReference>
<proteinExistence type="predicted"/>
<gene>
    <name evidence="2" type="ORF">CEPIT_LOCUS34616</name>
</gene>
<sequence>MLQKIHVTTQIPPTRSLQLKVKYLLHGGSYMIMPLDDEEVGTEMWMILQMMNMSTMEIYLAESIGDAFITPSTSNVVVSRHSVKAKASSNAVILDMVVEEDGRYLHNGASFLDGQGTDDDADDNINDDEMTESDEDDDDTVTATTSSSHYARVYDLPSGFDDACSSGTCVNRFTRDGEFAVG</sequence>
<comment type="caution">
    <text evidence="2">The sequence shown here is derived from an EMBL/GenBank/DDBJ whole genome shotgun (WGS) entry which is preliminary data.</text>
</comment>
<feature type="compositionally biased region" description="Acidic residues" evidence="1">
    <location>
        <begin position="116"/>
        <end position="140"/>
    </location>
</feature>
<name>A0AAV0FIZ9_9ASTE</name>
<protein>
    <submittedName>
        <fullName evidence="2">Uncharacterized protein</fullName>
    </submittedName>
</protein>
<reference evidence="2" key="1">
    <citation type="submission" date="2022-07" db="EMBL/GenBank/DDBJ databases">
        <authorList>
            <person name="Macas J."/>
            <person name="Novak P."/>
            <person name="Neumann P."/>
        </authorList>
    </citation>
    <scope>NUCLEOTIDE SEQUENCE</scope>
</reference>
<evidence type="ECO:0000256" key="1">
    <source>
        <dbReference type="SAM" id="MobiDB-lite"/>
    </source>
</evidence>
<dbReference type="AlphaFoldDB" id="A0AAV0FIZ9"/>
<feature type="region of interest" description="Disordered" evidence="1">
    <location>
        <begin position="109"/>
        <end position="146"/>
    </location>
</feature>
<accession>A0AAV0FIZ9</accession>
<evidence type="ECO:0000313" key="3">
    <source>
        <dbReference type="Proteomes" id="UP001152523"/>
    </source>
</evidence>
<keyword evidence="3" id="KW-1185">Reference proteome</keyword>
<organism evidence="2 3">
    <name type="scientific">Cuscuta epithymum</name>
    <dbReference type="NCBI Taxonomy" id="186058"/>
    <lineage>
        <taxon>Eukaryota</taxon>
        <taxon>Viridiplantae</taxon>
        <taxon>Streptophyta</taxon>
        <taxon>Embryophyta</taxon>
        <taxon>Tracheophyta</taxon>
        <taxon>Spermatophyta</taxon>
        <taxon>Magnoliopsida</taxon>
        <taxon>eudicotyledons</taxon>
        <taxon>Gunneridae</taxon>
        <taxon>Pentapetalae</taxon>
        <taxon>asterids</taxon>
        <taxon>lamiids</taxon>
        <taxon>Solanales</taxon>
        <taxon>Convolvulaceae</taxon>
        <taxon>Cuscuteae</taxon>
        <taxon>Cuscuta</taxon>
        <taxon>Cuscuta subgen. Cuscuta</taxon>
    </lineage>
</organism>